<dbReference type="Proteomes" id="UP001229836">
    <property type="component" value="Chromosome"/>
</dbReference>
<sequence length="85" mass="10099">MKIMNSKEFNQHTNEAKKEAEKSPVFITNRGEYTHILMSYMEYQKLIQNQPQNLADWFIQADSEVADIELEIPERNPAQRRPVEF</sequence>
<evidence type="ECO:0000256" key="3">
    <source>
        <dbReference type="SAM" id="MobiDB-lite"/>
    </source>
</evidence>
<proteinExistence type="inferred from homology"/>
<keyword evidence="5" id="KW-1185">Reference proteome</keyword>
<dbReference type="SUPFAM" id="SSF143120">
    <property type="entry name" value="YefM-like"/>
    <property type="match status" value="1"/>
</dbReference>
<evidence type="ECO:0000313" key="4">
    <source>
        <dbReference type="EMBL" id="WHP06272.1"/>
    </source>
</evidence>
<evidence type="ECO:0000256" key="2">
    <source>
        <dbReference type="RuleBase" id="RU362080"/>
    </source>
</evidence>
<feature type="region of interest" description="Disordered" evidence="3">
    <location>
        <begin position="1"/>
        <end position="23"/>
    </location>
</feature>
<comment type="similarity">
    <text evidence="1 2">Belongs to the phD/YefM antitoxin family.</text>
</comment>
<dbReference type="InterPro" id="IPR036165">
    <property type="entry name" value="YefM-like_sf"/>
</dbReference>
<name>A0ABY8S3H2_9GAMM</name>
<evidence type="ECO:0000313" key="5">
    <source>
        <dbReference type="Proteomes" id="UP001229836"/>
    </source>
</evidence>
<protein>
    <recommendedName>
        <fullName evidence="2">Antitoxin</fullName>
    </recommendedName>
</protein>
<comment type="function">
    <text evidence="2">Antitoxin component of a type II toxin-antitoxin (TA) system.</text>
</comment>
<accession>A0ABY8S3H2</accession>
<evidence type="ECO:0000256" key="1">
    <source>
        <dbReference type="ARBA" id="ARBA00009981"/>
    </source>
</evidence>
<dbReference type="RefSeq" id="WP_283267846.1">
    <property type="nucleotide sequence ID" value="NZ_CP125669.1"/>
</dbReference>
<reference evidence="4 5" key="1">
    <citation type="submission" date="2023-05" db="EMBL/GenBank/DDBJ databases">
        <title>The complete genome of Acinetobacter sp. nov KCTC 92772.</title>
        <authorList>
            <person name="Zhou G."/>
        </authorList>
    </citation>
    <scope>NUCLEOTIDE SEQUENCE [LARGE SCALE GENOMIC DNA]</scope>
    <source>
        <strain evidence="4 5">KCTC 92772</strain>
    </source>
</reference>
<dbReference type="Pfam" id="PF02604">
    <property type="entry name" value="PhdYeFM_antitox"/>
    <property type="match status" value="1"/>
</dbReference>
<dbReference type="InterPro" id="IPR006442">
    <property type="entry name" value="Antitoxin_Phd/YefM"/>
</dbReference>
<organism evidence="4 5">
    <name type="scientific">Acinetobacter corruptisaponis</name>
    <dbReference type="NCBI Taxonomy" id="3045147"/>
    <lineage>
        <taxon>Bacteria</taxon>
        <taxon>Pseudomonadati</taxon>
        <taxon>Pseudomonadota</taxon>
        <taxon>Gammaproteobacteria</taxon>
        <taxon>Moraxellales</taxon>
        <taxon>Moraxellaceae</taxon>
        <taxon>Acinetobacter</taxon>
    </lineage>
</organism>
<dbReference type="EMBL" id="CP125669">
    <property type="protein sequence ID" value="WHP06272.1"/>
    <property type="molecule type" value="Genomic_DNA"/>
</dbReference>
<gene>
    <name evidence="4" type="ORF">QLH32_02040</name>
</gene>